<evidence type="ECO:0000313" key="2">
    <source>
        <dbReference type="EMBL" id="SDC13363.1"/>
    </source>
</evidence>
<protein>
    <recommendedName>
        <fullName evidence="1">NADPH-dependent reductive aminase-like C-terminal domain-containing protein</fullName>
    </recommendedName>
</protein>
<dbReference type="InterPro" id="IPR013328">
    <property type="entry name" value="6PGD_dom2"/>
</dbReference>
<accession>A0A1G6J411</accession>
<name>A0A1G6J411_9ACTN</name>
<evidence type="ECO:0000259" key="1">
    <source>
        <dbReference type="Pfam" id="PF21761"/>
    </source>
</evidence>
<dbReference type="Proteomes" id="UP000182100">
    <property type="component" value="Unassembled WGS sequence"/>
</dbReference>
<keyword evidence="3" id="KW-1185">Reference proteome</keyword>
<sequence>MATVPAGTRYAGEDPGFAALYDVALPSAMSGPFAGITHAFALIDGEDVAPGDLAPLLASWLTAMTPAVHRTAERPGSGDYTSGVVSGLAMQAAGNGTLPRTAGEQGVSAELLLPYTDLVARRVAAGHGDEDGAGLVGLLRLPRGAATRGAPRGAAPRGAGTGRV</sequence>
<proteinExistence type="predicted"/>
<dbReference type="AlphaFoldDB" id="A0A1G6J411"/>
<feature type="domain" description="NADPH-dependent reductive aminase-like C-terminal" evidence="1">
    <location>
        <begin position="14"/>
        <end position="140"/>
    </location>
</feature>
<dbReference type="Pfam" id="PF21761">
    <property type="entry name" value="RedAm-like_C"/>
    <property type="match status" value="1"/>
</dbReference>
<dbReference type="Gene3D" id="1.10.1040.10">
    <property type="entry name" value="N-(1-d-carboxylethyl)-l-norvaline Dehydrogenase, domain 2"/>
    <property type="match status" value="1"/>
</dbReference>
<dbReference type="InterPro" id="IPR048666">
    <property type="entry name" value="RedAm-like_C"/>
</dbReference>
<evidence type="ECO:0000313" key="3">
    <source>
        <dbReference type="Proteomes" id="UP000182100"/>
    </source>
</evidence>
<gene>
    <name evidence="2" type="ORF">SAMN05216505_101505</name>
</gene>
<dbReference type="STRING" id="67344.SAMN05216505_101505"/>
<organism evidence="2 3">
    <name type="scientific">Streptomyces prasinopilosus</name>
    <dbReference type="NCBI Taxonomy" id="67344"/>
    <lineage>
        <taxon>Bacteria</taxon>
        <taxon>Bacillati</taxon>
        <taxon>Actinomycetota</taxon>
        <taxon>Actinomycetes</taxon>
        <taxon>Kitasatosporales</taxon>
        <taxon>Streptomycetaceae</taxon>
        <taxon>Streptomyces</taxon>
    </lineage>
</organism>
<dbReference type="EMBL" id="FMZK01000001">
    <property type="protein sequence ID" value="SDC13363.1"/>
    <property type="molecule type" value="Genomic_DNA"/>
</dbReference>
<reference evidence="3" key="1">
    <citation type="submission" date="2016-10" db="EMBL/GenBank/DDBJ databases">
        <authorList>
            <person name="Varghese N."/>
            <person name="Submissions S."/>
        </authorList>
    </citation>
    <scope>NUCLEOTIDE SEQUENCE [LARGE SCALE GENOMIC DNA]</scope>
    <source>
        <strain evidence="3">CGMCC 4.3504</strain>
    </source>
</reference>